<feature type="region of interest" description="Disordered" evidence="1">
    <location>
        <begin position="163"/>
        <end position="188"/>
    </location>
</feature>
<feature type="region of interest" description="Disordered" evidence="1">
    <location>
        <begin position="24"/>
        <end position="125"/>
    </location>
</feature>
<reference evidence="4" key="1">
    <citation type="journal article" date="2017" name="Genome Biol.">
        <title>Comparative genomics reveals high biological diversity and specific adaptations in the industrially and medically important fungal genus Aspergillus.</title>
        <authorList>
            <person name="de Vries R.P."/>
            <person name="Riley R."/>
            <person name="Wiebenga A."/>
            <person name="Aguilar-Osorio G."/>
            <person name="Amillis S."/>
            <person name="Uchima C.A."/>
            <person name="Anderluh G."/>
            <person name="Asadollahi M."/>
            <person name="Askin M."/>
            <person name="Barry K."/>
            <person name="Battaglia E."/>
            <person name="Bayram O."/>
            <person name="Benocci T."/>
            <person name="Braus-Stromeyer S.A."/>
            <person name="Caldana C."/>
            <person name="Canovas D."/>
            <person name="Cerqueira G.C."/>
            <person name="Chen F."/>
            <person name="Chen W."/>
            <person name="Choi C."/>
            <person name="Clum A."/>
            <person name="Dos Santos R.A."/>
            <person name="Damasio A.R."/>
            <person name="Diallinas G."/>
            <person name="Emri T."/>
            <person name="Fekete E."/>
            <person name="Flipphi M."/>
            <person name="Freyberg S."/>
            <person name="Gallo A."/>
            <person name="Gournas C."/>
            <person name="Habgood R."/>
            <person name="Hainaut M."/>
            <person name="Harispe M.L."/>
            <person name="Henrissat B."/>
            <person name="Hilden K.S."/>
            <person name="Hope R."/>
            <person name="Hossain A."/>
            <person name="Karabika E."/>
            <person name="Karaffa L."/>
            <person name="Karanyi Z."/>
            <person name="Krasevec N."/>
            <person name="Kuo A."/>
            <person name="Kusch H."/>
            <person name="LaButti K."/>
            <person name="Lagendijk E.L."/>
            <person name="Lapidus A."/>
            <person name="Levasseur A."/>
            <person name="Lindquist E."/>
            <person name="Lipzen A."/>
            <person name="Logrieco A.F."/>
            <person name="MacCabe A."/>
            <person name="Maekelae M.R."/>
            <person name="Malavazi I."/>
            <person name="Melin P."/>
            <person name="Meyer V."/>
            <person name="Mielnichuk N."/>
            <person name="Miskei M."/>
            <person name="Molnar A.P."/>
            <person name="Mule G."/>
            <person name="Ngan C.Y."/>
            <person name="Orejas M."/>
            <person name="Orosz E."/>
            <person name="Ouedraogo J.P."/>
            <person name="Overkamp K.M."/>
            <person name="Park H.-S."/>
            <person name="Perrone G."/>
            <person name="Piumi F."/>
            <person name="Punt P.J."/>
            <person name="Ram A.F."/>
            <person name="Ramon A."/>
            <person name="Rauscher S."/>
            <person name="Record E."/>
            <person name="Riano-Pachon D.M."/>
            <person name="Robert V."/>
            <person name="Roehrig J."/>
            <person name="Ruller R."/>
            <person name="Salamov A."/>
            <person name="Salih N.S."/>
            <person name="Samson R.A."/>
            <person name="Sandor E."/>
            <person name="Sanguinetti M."/>
            <person name="Schuetze T."/>
            <person name="Sepcic K."/>
            <person name="Shelest E."/>
            <person name="Sherlock G."/>
            <person name="Sophianopoulou V."/>
            <person name="Squina F.M."/>
            <person name="Sun H."/>
            <person name="Susca A."/>
            <person name="Todd R.B."/>
            <person name="Tsang A."/>
            <person name="Unkles S.E."/>
            <person name="van de Wiele N."/>
            <person name="van Rossen-Uffink D."/>
            <person name="Oliveira J.V."/>
            <person name="Vesth T.C."/>
            <person name="Visser J."/>
            <person name="Yu J.-H."/>
            <person name="Zhou M."/>
            <person name="Andersen M.R."/>
            <person name="Archer D.B."/>
            <person name="Baker S.E."/>
            <person name="Benoit I."/>
            <person name="Brakhage A.A."/>
            <person name="Braus G.H."/>
            <person name="Fischer R."/>
            <person name="Frisvad J.C."/>
            <person name="Goldman G.H."/>
            <person name="Houbraken J."/>
            <person name="Oakley B."/>
            <person name="Pocsi I."/>
            <person name="Scazzocchio C."/>
            <person name="Seiboth B."/>
            <person name="vanKuyk P.A."/>
            <person name="Wortman J."/>
            <person name="Dyer P.S."/>
            <person name="Grigoriev I.V."/>
        </authorList>
    </citation>
    <scope>NUCLEOTIDE SEQUENCE [LARGE SCALE GENOMIC DNA]</scope>
    <source>
        <strain evidence="4">DTO 134E9</strain>
    </source>
</reference>
<evidence type="ECO:0000259" key="2">
    <source>
        <dbReference type="Pfam" id="PF20233"/>
    </source>
</evidence>
<evidence type="ECO:0000313" key="4">
    <source>
        <dbReference type="Proteomes" id="UP000184383"/>
    </source>
</evidence>
<evidence type="ECO:0000313" key="3">
    <source>
        <dbReference type="EMBL" id="OJJ31560.1"/>
    </source>
</evidence>
<dbReference type="VEuPathDB" id="FungiDB:ASPWEDRAFT_696581"/>
<protein>
    <recommendedName>
        <fullName evidence="2">DUF6590 domain-containing protein</fullName>
    </recommendedName>
</protein>
<dbReference type="STRING" id="1073089.A0A1L9R9G7"/>
<dbReference type="Proteomes" id="UP000184383">
    <property type="component" value="Unassembled WGS sequence"/>
</dbReference>
<dbReference type="GeneID" id="63754907"/>
<dbReference type="OrthoDB" id="3559580at2759"/>
<dbReference type="Pfam" id="PF20233">
    <property type="entry name" value="DUF6590"/>
    <property type="match status" value="1"/>
</dbReference>
<organism evidence="3 4">
    <name type="scientific">Aspergillus wentii DTO 134E9</name>
    <dbReference type="NCBI Taxonomy" id="1073089"/>
    <lineage>
        <taxon>Eukaryota</taxon>
        <taxon>Fungi</taxon>
        <taxon>Dikarya</taxon>
        <taxon>Ascomycota</taxon>
        <taxon>Pezizomycotina</taxon>
        <taxon>Eurotiomycetes</taxon>
        <taxon>Eurotiomycetidae</taxon>
        <taxon>Eurotiales</taxon>
        <taxon>Aspergillaceae</taxon>
        <taxon>Aspergillus</taxon>
        <taxon>Aspergillus subgen. Cremei</taxon>
    </lineage>
</organism>
<dbReference type="AlphaFoldDB" id="A0A1L9R9G7"/>
<keyword evidence="4" id="KW-1185">Reference proteome</keyword>
<gene>
    <name evidence="3" type="ORF">ASPWEDRAFT_696581</name>
</gene>
<dbReference type="InterPro" id="IPR046497">
    <property type="entry name" value="DUF6590"/>
</dbReference>
<feature type="compositionally biased region" description="Basic and acidic residues" evidence="1">
    <location>
        <begin position="173"/>
        <end position="182"/>
    </location>
</feature>
<dbReference type="EMBL" id="KV878216">
    <property type="protein sequence ID" value="OJJ31560.1"/>
    <property type="molecule type" value="Genomic_DNA"/>
</dbReference>
<dbReference type="PANTHER" id="PTHR35391:SF5">
    <property type="entry name" value="DUF6590 DOMAIN-CONTAINING PROTEIN"/>
    <property type="match status" value="1"/>
</dbReference>
<feature type="compositionally biased region" description="Gly residues" evidence="1">
    <location>
        <begin position="29"/>
        <end position="42"/>
    </location>
</feature>
<dbReference type="RefSeq" id="XP_040685237.1">
    <property type="nucleotide sequence ID" value="XM_040839059.1"/>
</dbReference>
<proteinExistence type="predicted"/>
<evidence type="ECO:0000256" key="1">
    <source>
        <dbReference type="SAM" id="MobiDB-lite"/>
    </source>
</evidence>
<sequence length="371" mass="41157">MTSSQNQWQYLNRNIQPVVLNNDMRRHLGGSGNASHGAGGRDPTGFPNHPSWNSAQLPPTPQPFAGQSGYSVYAQGPQVDPRALSHLYPPSYPQSTPRTIKDPEFSSASEPSQPTQIISGGYIPGYSSHGGQRSLGIESDSLSGIGSGFGINGDTALHYKTQEPSAAHAPSYESRRRSHPDSHPVPAYRIEGQNDEIEDTLDRRYRIQQNSFFKVGRVFSLLWHENVGRNGTLLTQRNIPVSIGRYNEKIYSSIRRMVVVKQQDKCSWCIPVSTYSGQGLSKPGVDVSKHAIIYMQGYKPITSSDEPLIPKRPLEVQPASPDQKLEPMSRLNFGKVYTVEHNVKVLHVGKIAPASMDDFRAYVKKEFDFGH</sequence>
<feature type="domain" description="DUF6590" evidence="2">
    <location>
        <begin position="211"/>
        <end position="360"/>
    </location>
</feature>
<name>A0A1L9R9G7_ASPWE</name>
<feature type="compositionally biased region" description="Polar residues" evidence="1">
    <location>
        <begin position="106"/>
        <end position="118"/>
    </location>
</feature>
<accession>A0A1L9R9G7</accession>
<dbReference type="PANTHER" id="PTHR35391">
    <property type="entry name" value="C2H2-TYPE DOMAIN-CONTAINING PROTEIN-RELATED"/>
    <property type="match status" value="1"/>
</dbReference>